<feature type="binding site" evidence="4">
    <location>
        <position position="155"/>
    </location>
    <ligand>
        <name>3'-phosphoadenylyl sulfate</name>
        <dbReference type="ChEBI" id="CHEBI:58339"/>
    </ligand>
</feature>
<protein>
    <recommendedName>
        <fullName evidence="5">Sulfotransferase domain-containing protein</fullName>
    </recommendedName>
</protein>
<evidence type="ECO:0000256" key="3">
    <source>
        <dbReference type="PIRSR" id="PIRSR637359-1"/>
    </source>
</evidence>
<dbReference type="SUPFAM" id="SSF52540">
    <property type="entry name" value="P-loop containing nucleoside triphosphate hydrolases"/>
    <property type="match status" value="1"/>
</dbReference>
<evidence type="ECO:0000256" key="1">
    <source>
        <dbReference type="ARBA" id="ARBA00022679"/>
    </source>
</evidence>
<dbReference type="InterPro" id="IPR000863">
    <property type="entry name" value="Sulfotransferase_dom"/>
</dbReference>
<accession>A0A7S0K9L6</accession>
<dbReference type="InterPro" id="IPR027417">
    <property type="entry name" value="P-loop_NTPase"/>
</dbReference>
<evidence type="ECO:0000256" key="4">
    <source>
        <dbReference type="PIRSR" id="PIRSR637359-2"/>
    </source>
</evidence>
<reference evidence="6" key="1">
    <citation type="submission" date="2021-01" db="EMBL/GenBank/DDBJ databases">
        <authorList>
            <person name="Corre E."/>
            <person name="Pelletier E."/>
            <person name="Niang G."/>
            <person name="Scheremetjew M."/>
            <person name="Finn R."/>
            <person name="Kale V."/>
            <person name="Holt S."/>
            <person name="Cochrane G."/>
            <person name="Meng A."/>
            <person name="Brown T."/>
            <person name="Cohen L."/>
        </authorList>
    </citation>
    <scope>NUCLEOTIDE SEQUENCE</scope>
    <source>
        <strain evidence="6">B651</strain>
    </source>
</reference>
<dbReference type="Pfam" id="PF00685">
    <property type="entry name" value="Sulfotransfer_1"/>
    <property type="match status" value="1"/>
</dbReference>
<feature type="active site" description="For sulfotransferase activity" evidence="3">
    <location>
        <position position="61"/>
    </location>
</feature>
<dbReference type="AlphaFoldDB" id="A0A7S0K9L6"/>
<evidence type="ECO:0000256" key="2">
    <source>
        <dbReference type="ARBA" id="ARBA00023180"/>
    </source>
</evidence>
<dbReference type="InterPro" id="IPR037359">
    <property type="entry name" value="NST/OST"/>
</dbReference>
<keyword evidence="2" id="KW-0325">Glycoprotein</keyword>
<dbReference type="PANTHER" id="PTHR10605">
    <property type="entry name" value="HEPARAN SULFATE SULFOTRANSFERASE"/>
    <property type="match status" value="1"/>
</dbReference>
<dbReference type="Gene3D" id="3.40.50.300">
    <property type="entry name" value="P-loop containing nucleotide triphosphate hydrolases"/>
    <property type="match status" value="1"/>
</dbReference>
<feature type="domain" description="Sulfotransferase" evidence="5">
    <location>
        <begin position="53"/>
        <end position="255"/>
    </location>
</feature>
<name>A0A7S0K9L6_9STRA</name>
<evidence type="ECO:0000259" key="5">
    <source>
        <dbReference type="Pfam" id="PF00685"/>
    </source>
</evidence>
<proteinExistence type="predicted"/>
<keyword evidence="1" id="KW-0808">Transferase</keyword>
<dbReference type="EMBL" id="HBEU01000377">
    <property type="protein sequence ID" value="CAD8574100.1"/>
    <property type="molecule type" value="Transcribed_RNA"/>
</dbReference>
<gene>
    <name evidence="6" type="ORF">LDAN0322_LOCUS244</name>
</gene>
<feature type="binding site" evidence="4">
    <location>
        <position position="147"/>
    </location>
    <ligand>
        <name>3'-phosphoadenylyl sulfate</name>
        <dbReference type="ChEBI" id="CHEBI:58339"/>
    </ligand>
</feature>
<dbReference type="PANTHER" id="PTHR10605:SF56">
    <property type="entry name" value="BIFUNCTIONAL HEPARAN SULFATE N-DEACETYLASE_N-SULFOTRANSFERASE"/>
    <property type="match status" value="1"/>
</dbReference>
<organism evidence="6">
    <name type="scientific">Leptocylindrus aporus</name>
    <dbReference type="NCBI Taxonomy" id="1398097"/>
    <lineage>
        <taxon>Eukaryota</taxon>
        <taxon>Sar</taxon>
        <taxon>Stramenopiles</taxon>
        <taxon>Ochrophyta</taxon>
        <taxon>Bacillariophyta</taxon>
        <taxon>Coscinodiscophyceae</taxon>
        <taxon>Chaetocerotophycidae</taxon>
        <taxon>Leptocylindrales</taxon>
        <taxon>Leptocylindraceae</taxon>
        <taxon>Leptocylindrus</taxon>
    </lineage>
</organism>
<evidence type="ECO:0000313" key="6">
    <source>
        <dbReference type="EMBL" id="CAD8574100.1"/>
    </source>
</evidence>
<sequence length="310" mass="36139">MADFASQLLKLQNTAQHVRKRKLDEVSIKDEAEGDVLKLMERKRKELQGFELDFLCIGAQKAGTTWLHDMLNQHASSHVVLPKEVKEVHFWDWNRDKGLLWYKNQFRVKRDGQICGEINPCYSVLPEKDVEEIKLLFPNLKLIFIARSIFDRTWSAMIMKLRQNLLGLAPGEFANSTGGKAANLDFKEQYQSYSDEYFLNEMHTLTHRSRSDYNAFLRVWLKYFDSKSILIIDYEEISKNPQKVLDRFCSHLGLPKVVAPATSLKRRINVGQPISVREGVKDDLQNLTSKYVRDFNTLLKELGCDWRLHD</sequence>
<dbReference type="GO" id="GO:0008146">
    <property type="term" value="F:sulfotransferase activity"/>
    <property type="evidence" value="ECO:0007669"/>
    <property type="project" value="InterPro"/>
</dbReference>